<evidence type="ECO:0000256" key="5">
    <source>
        <dbReference type="ARBA" id="ARBA00022729"/>
    </source>
</evidence>
<dbReference type="InterPro" id="IPR013517">
    <property type="entry name" value="FG-GAP"/>
</dbReference>
<dbReference type="SUPFAM" id="SSF69179">
    <property type="entry name" value="Integrin domains"/>
    <property type="match status" value="2"/>
</dbReference>
<dbReference type="InterPro" id="IPR013519">
    <property type="entry name" value="Int_alpha_beta-p"/>
</dbReference>
<dbReference type="Pfam" id="PF20805">
    <property type="entry name" value="Integrin_A_Ig_2"/>
    <property type="match status" value="1"/>
</dbReference>
<feature type="domain" description="VWFA" evidence="18">
    <location>
        <begin position="158"/>
        <end position="333"/>
    </location>
</feature>
<keyword evidence="12" id="KW-1015">Disulfide bond</keyword>
<evidence type="ECO:0000256" key="16">
    <source>
        <dbReference type="RuleBase" id="RU003762"/>
    </source>
</evidence>
<dbReference type="OrthoDB" id="5317514at2759"/>
<reference evidence="19" key="1">
    <citation type="submission" date="2025-08" db="UniProtKB">
        <authorList>
            <consortium name="Ensembl"/>
        </authorList>
    </citation>
    <scope>IDENTIFICATION</scope>
</reference>
<feature type="repeat" description="FG-GAP" evidence="15">
    <location>
        <begin position="564"/>
        <end position="624"/>
    </location>
</feature>
<evidence type="ECO:0000256" key="15">
    <source>
        <dbReference type="PROSITE-ProRule" id="PRU00803"/>
    </source>
</evidence>
<dbReference type="Pfam" id="PF00092">
    <property type="entry name" value="VWA"/>
    <property type="match status" value="1"/>
</dbReference>
<keyword evidence="4" id="KW-0479">Metal-binding</keyword>
<keyword evidence="20" id="KW-1185">Reference proteome</keyword>
<keyword evidence="8 16" id="KW-0130">Cell adhesion</keyword>
<evidence type="ECO:0000256" key="1">
    <source>
        <dbReference type="ARBA" id="ARBA00004479"/>
    </source>
</evidence>
<evidence type="ECO:0000256" key="10">
    <source>
        <dbReference type="ARBA" id="ARBA00023037"/>
    </source>
</evidence>
<dbReference type="GO" id="GO:0007229">
    <property type="term" value="P:integrin-mediated signaling pathway"/>
    <property type="evidence" value="ECO:0007669"/>
    <property type="project" value="UniProtKB-KW"/>
</dbReference>
<evidence type="ECO:0000256" key="4">
    <source>
        <dbReference type="ARBA" id="ARBA00022723"/>
    </source>
</evidence>
<comment type="subcellular location">
    <subcellularLocation>
        <location evidence="1 16">Membrane</location>
        <topology evidence="1 16">Single-pass type I membrane protein</topology>
    </subcellularLocation>
</comment>
<keyword evidence="13 16" id="KW-0675">Receptor</keyword>
<dbReference type="SUPFAM" id="SSF53300">
    <property type="entry name" value="vWA-like"/>
    <property type="match status" value="1"/>
</dbReference>
<protein>
    <recommendedName>
        <fullName evidence="18">VWFA domain-containing protein</fullName>
    </recommendedName>
</protein>
<dbReference type="PANTHER" id="PTHR23220:SF84">
    <property type="entry name" value="INTEGRIN ALPHA-L"/>
    <property type="match status" value="1"/>
</dbReference>
<dbReference type="Ensembl" id="ENSMALT00000008468.1">
    <property type="protein sequence ID" value="ENSMALP00000008293.1"/>
    <property type="gene ID" value="ENSMALG00000005871.1"/>
</dbReference>
<dbReference type="InterPro" id="IPR000413">
    <property type="entry name" value="Integrin_alpha"/>
</dbReference>
<sequence length="1199" mass="133341">MRGHGCIFLLMMAVAIPVTLSFTIDVTNPSIYNGSQNDFFGYKVLQFISGTNKGIIVTAPLKLNGSGEVCKLNQSQALQCGNLKDDSLSNKNISVKHLGLAIAANSTGTQFIVCSPNVPHECNENSYLNSVCYKITDNLQQVSSVKPAFQECTKKTVDLVFLFDGSESMKETEFNKNKEFIQDIMKSLKNTSIKFAAVQFSTNHRKVFDFSDYQAGRALNKLQSEKHMRGLTNTHKALKYVLEKIFEDPNTGTSSDATKVVVIITDGNPSDSNKGNIIEKYQAKNIIRFVIGVNVANLDKFTDIASKPTDKYAFKIENYDGLTGILENFQKKIFSIEGSKVARAGDMTTEMSQSGFSAVVYKDTLILGSVGSNRWRGSLQELHGDKESQIEDPDMEVDSYMGYSVSVGHKTNTALYFTGAPRLNHTGQVILFRHNGTKWTPVQRINGEQIGSYFGAELCSVDIDSNGNTDFLIVGAPQFYHAQEKREGRMYIYTLTDEMQLKSELNVTAPSMSRFGTTISSLADLNGDGLRDVAVGAPLEDDNRGAVYIYLGDRRRGVRSTFSQRLMGQKIEPGMRFFGQAIDGNIDLGEDGLPDIVIGSKGAAVVLRSRPVFNVTADLFFQPKEISTEKLDCVDNSDENLLMVDLTACFDMVEATRSKGESSGLNISCMLDVDPVRQTYRGFFSQHDRKARSNTTIYELKNNHTCFLYSIYMPKCVKDTLSPITIKLNFSQADSEKASAVLNVDSKRQAVVEVPFEKHCRQNDTCIAELEVDFSFMTPTLLVAEDNYFNVSVKLVNHGDDSYNTSLTMDYPPGLSFSMMTLTKATKPTLHNCGDLHGVLNKTICGVSLPVYRSGSTATFKTSFYIMNDYEWDDTISMTITGKSDNTNSTRTNSLTKSIPVQFEIKMAITVRKDTITYLNFTTEDTAPKEVKIIYNIANPGFKAFPVSVSLSFPTKMEHNFEINQVFIQQSEIQCNRSDIKSEYCSGENDCKVITCDTFILDKESSTVVVLSGKVQFKDHKEHAANIAFLKRYTGDSTEVKFKSFIHVSYNKTRYMLDSHKQVNKGGFTKRSHETALGKDSDPTVKWVEVRVEFIIPADELLIILTGAGIGLLLLIIITVIMIKLGCFKRKKLAYYQEVEDEPALQADVFASALTKEVVDQSETDGKSDQPAEKNKLLDDGEKNSSTSPDDAEEELDLS</sequence>
<reference evidence="19" key="2">
    <citation type="submission" date="2025-09" db="UniProtKB">
        <authorList>
            <consortium name="Ensembl"/>
        </authorList>
    </citation>
    <scope>IDENTIFICATION</scope>
</reference>
<dbReference type="KEGG" id="malb:109956782"/>
<keyword evidence="11 16" id="KW-0472">Membrane</keyword>
<dbReference type="PANTHER" id="PTHR23220">
    <property type="entry name" value="INTEGRIN ALPHA"/>
    <property type="match status" value="1"/>
</dbReference>
<dbReference type="GO" id="GO:0005178">
    <property type="term" value="F:integrin binding"/>
    <property type="evidence" value="ECO:0007669"/>
    <property type="project" value="TreeGrafter"/>
</dbReference>
<dbReference type="Gene3D" id="2.60.40.1530">
    <property type="entry name" value="ntegrin, alpha v. Chain A, domain 4"/>
    <property type="match status" value="1"/>
</dbReference>
<evidence type="ECO:0000256" key="9">
    <source>
        <dbReference type="ARBA" id="ARBA00022989"/>
    </source>
</evidence>
<proteinExistence type="inferred from homology"/>
<evidence type="ECO:0000256" key="7">
    <source>
        <dbReference type="ARBA" id="ARBA00022837"/>
    </source>
</evidence>
<evidence type="ECO:0000259" key="18">
    <source>
        <dbReference type="PROSITE" id="PS50234"/>
    </source>
</evidence>
<dbReference type="Gene3D" id="2.130.10.130">
    <property type="entry name" value="Integrin alpha, N-terminal"/>
    <property type="match status" value="1"/>
</dbReference>
<keyword evidence="5 16" id="KW-0732">Signal</keyword>
<dbReference type="Proteomes" id="UP000261600">
    <property type="component" value="Unplaced"/>
</dbReference>
<dbReference type="GO" id="GO:0008305">
    <property type="term" value="C:integrin complex"/>
    <property type="evidence" value="ECO:0007669"/>
    <property type="project" value="InterPro"/>
</dbReference>
<evidence type="ECO:0000256" key="2">
    <source>
        <dbReference type="ARBA" id="ARBA00008054"/>
    </source>
</evidence>
<dbReference type="GO" id="GO:0033627">
    <property type="term" value="P:cell adhesion mediated by integrin"/>
    <property type="evidence" value="ECO:0007669"/>
    <property type="project" value="TreeGrafter"/>
</dbReference>
<keyword evidence="10 16" id="KW-0401">Integrin</keyword>
<organism evidence="19 20">
    <name type="scientific">Monopterus albus</name>
    <name type="common">Swamp eel</name>
    <dbReference type="NCBI Taxonomy" id="43700"/>
    <lineage>
        <taxon>Eukaryota</taxon>
        <taxon>Metazoa</taxon>
        <taxon>Chordata</taxon>
        <taxon>Craniata</taxon>
        <taxon>Vertebrata</taxon>
        <taxon>Euteleostomi</taxon>
        <taxon>Actinopterygii</taxon>
        <taxon>Neopterygii</taxon>
        <taxon>Teleostei</taxon>
        <taxon>Neoteleostei</taxon>
        <taxon>Acanthomorphata</taxon>
        <taxon>Anabantaria</taxon>
        <taxon>Synbranchiformes</taxon>
        <taxon>Synbranchidae</taxon>
        <taxon>Monopterus</taxon>
    </lineage>
</organism>
<keyword evidence="6" id="KW-0677">Repeat</keyword>
<keyword evidence="9 16" id="KW-1133">Transmembrane helix</keyword>
<dbReference type="InterPro" id="IPR048285">
    <property type="entry name" value="Integrin_alpha_Ig-like_2"/>
</dbReference>
<dbReference type="InterPro" id="IPR013649">
    <property type="entry name" value="Integrin_alpha_Ig-like_1"/>
</dbReference>
<dbReference type="Gene3D" id="3.40.50.410">
    <property type="entry name" value="von Willebrand factor, type A domain"/>
    <property type="match status" value="1"/>
</dbReference>
<evidence type="ECO:0000313" key="20">
    <source>
        <dbReference type="Proteomes" id="UP000261600"/>
    </source>
</evidence>
<feature type="signal peptide" evidence="16">
    <location>
        <begin position="1"/>
        <end position="21"/>
    </location>
</feature>
<dbReference type="Pfam" id="PF01839">
    <property type="entry name" value="FG-GAP"/>
    <property type="match status" value="1"/>
</dbReference>
<keyword evidence="3 16" id="KW-0812">Transmembrane</keyword>
<dbReference type="GO" id="GO:0009897">
    <property type="term" value="C:external side of plasma membrane"/>
    <property type="evidence" value="ECO:0007669"/>
    <property type="project" value="TreeGrafter"/>
</dbReference>
<dbReference type="SMART" id="SM00327">
    <property type="entry name" value="VWA"/>
    <property type="match status" value="1"/>
</dbReference>
<dbReference type="STRING" id="43700.ENSMALP00000008293"/>
<evidence type="ECO:0000256" key="3">
    <source>
        <dbReference type="ARBA" id="ARBA00022692"/>
    </source>
</evidence>
<feature type="transmembrane region" description="Helical" evidence="16">
    <location>
        <begin position="1101"/>
        <end position="1123"/>
    </location>
</feature>
<dbReference type="PRINTS" id="PR00453">
    <property type="entry name" value="VWFADOMAIN"/>
</dbReference>
<dbReference type="InterPro" id="IPR036465">
    <property type="entry name" value="vWFA_dom_sf"/>
</dbReference>
<evidence type="ECO:0000256" key="6">
    <source>
        <dbReference type="ARBA" id="ARBA00022737"/>
    </source>
</evidence>
<dbReference type="SUPFAM" id="SSF69318">
    <property type="entry name" value="Integrin alpha N-terminal domain"/>
    <property type="match status" value="1"/>
</dbReference>
<dbReference type="GeneID" id="109956782"/>
<dbReference type="GO" id="GO:0098609">
    <property type="term" value="P:cell-cell adhesion"/>
    <property type="evidence" value="ECO:0007669"/>
    <property type="project" value="TreeGrafter"/>
</dbReference>
<dbReference type="PRINTS" id="PR01185">
    <property type="entry name" value="INTEGRINA"/>
</dbReference>
<feature type="compositionally biased region" description="Basic and acidic residues" evidence="17">
    <location>
        <begin position="1164"/>
        <end position="1183"/>
    </location>
</feature>
<dbReference type="RefSeq" id="XP_020449782.1">
    <property type="nucleotide sequence ID" value="XM_020594126.1"/>
</dbReference>
<dbReference type="GO" id="GO:0046872">
    <property type="term" value="F:metal ion binding"/>
    <property type="evidence" value="ECO:0007669"/>
    <property type="project" value="UniProtKB-KW"/>
</dbReference>
<feature type="compositionally biased region" description="Acidic residues" evidence="17">
    <location>
        <begin position="1190"/>
        <end position="1199"/>
    </location>
</feature>
<dbReference type="InterPro" id="IPR048633">
    <property type="entry name" value="ITGAX-like_Ig_3"/>
</dbReference>
<dbReference type="InterPro" id="IPR002035">
    <property type="entry name" value="VWF_A"/>
</dbReference>
<name>A0A3Q3ISX2_MONAL</name>
<feature type="repeat" description="FG-GAP" evidence="15">
    <location>
        <begin position="503"/>
        <end position="559"/>
    </location>
</feature>
<dbReference type="Gene3D" id="2.60.40.1510">
    <property type="entry name" value="ntegrin, alpha v. Chain A, domain 3"/>
    <property type="match status" value="1"/>
</dbReference>
<keyword evidence="7" id="KW-0106">Calcium</keyword>
<comment type="similarity">
    <text evidence="2 16">Belongs to the integrin alpha chain family.</text>
</comment>
<keyword evidence="14" id="KW-0325">Glycoprotein</keyword>
<feature type="region of interest" description="Disordered" evidence="17">
    <location>
        <begin position="1160"/>
        <end position="1199"/>
    </location>
</feature>
<dbReference type="Gene3D" id="1.20.5.930">
    <property type="entry name" value="Bicelle-embedded integrin alpha(iib) transmembrane segment"/>
    <property type="match status" value="1"/>
</dbReference>
<dbReference type="AlphaFoldDB" id="A0A3Q3ISX2"/>
<feature type="repeat" description="FG-GAP" evidence="15">
    <location>
        <begin position="440"/>
        <end position="502"/>
    </location>
</feature>
<evidence type="ECO:0000256" key="11">
    <source>
        <dbReference type="ARBA" id="ARBA00023136"/>
    </source>
</evidence>
<evidence type="ECO:0000256" key="17">
    <source>
        <dbReference type="SAM" id="MobiDB-lite"/>
    </source>
</evidence>
<dbReference type="Gene3D" id="2.60.40.1460">
    <property type="entry name" value="Integrin domains. Chain A, domain 2"/>
    <property type="match status" value="1"/>
</dbReference>
<evidence type="ECO:0000256" key="14">
    <source>
        <dbReference type="ARBA" id="ARBA00023180"/>
    </source>
</evidence>
<dbReference type="PROSITE" id="PS51470">
    <property type="entry name" value="FG_GAP"/>
    <property type="match status" value="3"/>
</dbReference>
<evidence type="ECO:0000256" key="13">
    <source>
        <dbReference type="ARBA" id="ARBA00023170"/>
    </source>
</evidence>
<feature type="chain" id="PRO_5018377649" description="VWFA domain-containing protein" evidence="16">
    <location>
        <begin position="22"/>
        <end position="1199"/>
    </location>
</feature>
<dbReference type="InterPro" id="IPR032695">
    <property type="entry name" value="Integrin_dom_sf"/>
</dbReference>
<evidence type="ECO:0000313" key="19">
    <source>
        <dbReference type="Ensembl" id="ENSMALP00000008293.1"/>
    </source>
</evidence>
<dbReference type="Pfam" id="PF21520">
    <property type="entry name" value="ITGAX-like_Ig_3"/>
    <property type="match status" value="1"/>
</dbReference>
<dbReference type="GO" id="GO:0007160">
    <property type="term" value="P:cell-matrix adhesion"/>
    <property type="evidence" value="ECO:0007669"/>
    <property type="project" value="TreeGrafter"/>
</dbReference>
<accession>A0A3Q3ISX2</accession>
<evidence type="ECO:0000256" key="8">
    <source>
        <dbReference type="ARBA" id="ARBA00022889"/>
    </source>
</evidence>
<evidence type="ECO:0000256" key="12">
    <source>
        <dbReference type="ARBA" id="ARBA00023157"/>
    </source>
</evidence>
<dbReference type="PROSITE" id="PS50234">
    <property type="entry name" value="VWFA"/>
    <property type="match status" value="1"/>
</dbReference>
<dbReference type="Pfam" id="PF08441">
    <property type="entry name" value="Integrin_A_Ig_1"/>
    <property type="match status" value="1"/>
</dbReference>
<dbReference type="SMART" id="SM00191">
    <property type="entry name" value="Int_alpha"/>
    <property type="match status" value="5"/>
</dbReference>
<dbReference type="InterPro" id="IPR028994">
    <property type="entry name" value="Integrin_alpha_N"/>
</dbReference>